<dbReference type="EMBL" id="CACRTV010000057">
    <property type="protein sequence ID" value="VYU47342.1"/>
    <property type="molecule type" value="Genomic_DNA"/>
</dbReference>
<accession>A0A6N3F5S6</accession>
<evidence type="ECO:0000313" key="1">
    <source>
        <dbReference type="EMBL" id="VYU47342.1"/>
    </source>
</evidence>
<dbReference type="AlphaFoldDB" id="A0A6N3F5S6"/>
<name>A0A6N3F5S6_9CLOT</name>
<gene>
    <name evidence="1" type="ORF">CPLFYP93_02402</name>
</gene>
<proteinExistence type="predicted"/>
<organism evidence="1">
    <name type="scientific">Clostridium paraputrificum</name>
    <dbReference type="NCBI Taxonomy" id="29363"/>
    <lineage>
        <taxon>Bacteria</taxon>
        <taxon>Bacillati</taxon>
        <taxon>Bacillota</taxon>
        <taxon>Clostridia</taxon>
        <taxon>Eubacteriales</taxon>
        <taxon>Clostridiaceae</taxon>
        <taxon>Clostridium</taxon>
    </lineage>
</organism>
<dbReference type="RefSeq" id="WP_156561767.1">
    <property type="nucleotide sequence ID" value="NZ_CACRTV010000057.1"/>
</dbReference>
<protein>
    <submittedName>
        <fullName evidence="1">Uncharacterized protein</fullName>
    </submittedName>
</protein>
<reference evidence="1" key="1">
    <citation type="submission" date="2019-11" db="EMBL/GenBank/DDBJ databases">
        <authorList>
            <person name="Feng L."/>
        </authorList>
    </citation>
    <scope>NUCLEOTIDE SEQUENCE</scope>
    <source>
        <strain evidence="1">CParaputrificumLFYP93</strain>
    </source>
</reference>
<sequence>MEGSSELSNLILKELKWNLDGGYLRTLEDLNKLYVRLEDSEEMRSCTGSEEERRSLLMKLIKNEKASAISLTKVLFLDNERVLQLIYTVLSNYLIEEDFIEVPSKFDINSTYEVVEDGCTTTYCGRLFLMNCLSKRGEILDTYVKKLRKLSSTRNQIMHALSCYPNCRLDAMFTFNYLFTRDILLNEKFNNYLKSKCDGVLQKSCAFV</sequence>